<organism evidence="1">
    <name type="scientific">Escherichia coli</name>
    <dbReference type="NCBI Taxonomy" id="562"/>
    <lineage>
        <taxon>Bacteria</taxon>
        <taxon>Pseudomonadati</taxon>
        <taxon>Pseudomonadota</taxon>
        <taxon>Gammaproteobacteria</taxon>
        <taxon>Enterobacterales</taxon>
        <taxon>Enterobacteriaceae</taxon>
        <taxon>Escherichia</taxon>
    </lineage>
</organism>
<name>A0A2R4PEM9_ECOLX</name>
<proteinExistence type="predicted"/>
<dbReference type="RefSeq" id="WP_040107916.1">
    <property type="nucleotide sequence ID" value="NZ_JANUWO010000020.1"/>
</dbReference>
<keyword evidence="1" id="KW-0614">Plasmid</keyword>
<dbReference type="Pfam" id="PF06952">
    <property type="entry name" value="PsiA"/>
    <property type="match status" value="1"/>
</dbReference>
<evidence type="ECO:0000313" key="1">
    <source>
        <dbReference type="EMBL" id="AVX50116.1"/>
    </source>
</evidence>
<sequence>MIPSSRSLVTLQPARQAALQAIMTVENARQRGARLSAAPHVRTFLRLLTGNSRMNTTVAQRIPGLNWDPKHRLSSLKQVEEALDALIASHGECCPLPLPVDVQAELFPEVQHSRTERRKQRSSLAFTRKMRREERAMVHHWRLRQNLLGQAVTELNFQSPETVISWYRRWAGEFDARELAPAFWHWRSRYASLASLDWLRDAGEPLYGVMHEISFIVRETPESVRQAERWQVPNKLTHRSHG</sequence>
<dbReference type="EMBL" id="MG462728">
    <property type="protein sequence ID" value="AVX50116.1"/>
    <property type="molecule type" value="Genomic_DNA"/>
</dbReference>
<dbReference type="GeneID" id="77229793"/>
<dbReference type="AlphaFoldDB" id="A0A2R4PEM9"/>
<geneLocation type="plasmid" evidence="1">
    <name>pAMA1416</name>
</geneLocation>
<reference evidence="1" key="1">
    <citation type="submission" date="2017-11" db="EMBL/GenBank/DDBJ databases">
        <title>Comparison of blaNDM-1 plasmids.</title>
        <authorList>
            <person name="Hasman H."/>
            <person name="Overballe-Petersen S."/>
            <person name="Hansen F."/>
            <person name="Hammerum A.M."/>
        </authorList>
    </citation>
    <scope>NUCLEOTIDE SEQUENCE</scope>
    <source>
        <strain evidence="1">AMA1416</strain>
        <plasmid evidence="1">pAMA1416</plasmid>
    </source>
</reference>
<dbReference type="NCBIfam" id="NF010258">
    <property type="entry name" value="PRK13704.1"/>
    <property type="match status" value="1"/>
</dbReference>
<protein>
    <submittedName>
        <fullName evidence="1">PsiA protein</fullName>
    </submittedName>
</protein>
<accession>A0A2R4PEM9</accession>
<dbReference type="InterPro" id="IPR009713">
    <property type="entry name" value="Uncharacterised_PsiA"/>
</dbReference>